<dbReference type="EMBL" id="ML145096">
    <property type="protein sequence ID" value="TBU61867.1"/>
    <property type="molecule type" value="Genomic_DNA"/>
</dbReference>
<evidence type="ECO:0000313" key="3">
    <source>
        <dbReference type="Proteomes" id="UP000292082"/>
    </source>
</evidence>
<feature type="region of interest" description="Disordered" evidence="1">
    <location>
        <begin position="1"/>
        <end position="21"/>
    </location>
</feature>
<proteinExistence type="predicted"/>
<gene>
    <name evidence="2" type="ORF">BD310DRAFT_920045</name>
</gene>
<organism evidence="2 3">
    <name type="scientific">Dichomitus squalens</name>
    <dbReference type="NCBI Taxonomy" id="114155"/>
    <lineage>
        <taxon>Eukaryota</taxon>
        <taxon>Fungi</taxon>
        <taxon>Dikarya</taxon>
        <taxon>Basidiomycota</taxon>
        <taxon>Agaricomycotina</taxon>
        <taxon>Agaricomycetes</taxon>
        <taxon>Polyporales</taxon>
        <taxon>Polyporaceae</taxon>
        <taxon>Dichomitus</taxon>
    </lineage>
</organism>
<name>A0A4Q9Q3L0_9APHY</name>
<keyword evidence="3" id="KW-1185">Reference proteome</keyword>
<evidence type="ECO:0000256" key="1">
    <source>
        <dbReference type="SAM" id="MobiDB-lite"/>
    </source>
</evidence>
<dbReference type="AlphaFoldDB" id="A0A4Q9Q3L0"/>
<dbReference type="Proteomes" id="UP000292082">
    <property type="component" value="Unassembled WGS sequence"/>
</dbReference>
<feature type="compositionally biased region" description="Pro residues" evidence="1">
    <location>
        <begin position="8"/>
        <end position="19"/>
    </location>
</feature>
<protein>
    <submittedName>
        <fullName evidence="2">Uncharacterized protein</fullName>
    </submittedName>
</protein>
<accession>A0A4Q9Q3L0</accession>
<evidence type="ECO:0000313" key="2">
    <source>
        <dbReference type="EMBL" id="TBU61867.1"/>
    </source>
</evidence>
<reference evidence="2 3" key="1">
    <citation type="submission" date="2019-01" db="EMBL/GenBank/DDBJ databases">
        <title>Draft genome sequences of three monokaryotic isolates of the white-rot basidiomycete fungus Dichomitus squalens.</title>
        <authorList>
            <consortium name="DOE Joint Genome Institute"/>
            <person name="Lopez S.C."/>
            <person name="Andreopoulos B."/>
            <person name="Pangilinan J."/>
            <person name="Lipzen A."/>
            <person name="Riley R."/>
            <person name="Ahrendt S."/>
            <person name="Ng V."/>
            <person name="Barry K."/>
            <person name="Daum C."/>
            <person name="Grigoriev I.V."/>
            <person name="Hilden K.S."/>
            <person name="Makela M.R."/>
            <person name="de Vries R.P."/>
        </authorList>
    </citation>
    <scope>NUCLEOTIDE SEQUENCE [LARGE SCALE GENOMIC DNA]</scope>
    <source>
        <strain evidence="2 3">CBS 464.89</strain>
    </source>
</reference>
<sequence length="202" mass="22647">MTCTGRPPSTPSSPPPLQPLPFTSRCPSRCLSLKITSTMPLLQHRNIRTCPTIFQTPQQVFLPHLQSIPVRQHRPSPLTRPRSRAASVQTEVFRVDESACTSGFRVMESSRSMAPSRSLMATLHQPLISLTLKGPVPIHLYRILYFSFLTRHSRPCRVRTPTTSAWMANPGPNGRCSLRTSPARRLGLPHPLHRTLVPLRPP</sequence>